<keyword evidence="6 12" id="KW-0479">Metal-binding</keyword>
<dbReference type="SUPFAM" id="SSF48264">
    <property type="entry name" value="Cytochrome P450"/>
    <property type="match status" value="1"/>
</dbReference>
<dbReference type="KEGG" id="tcc:18609606"/>
<feature type="binding site" description="axial binding residue" evidence="12">
    <location>
        <position position="283"/>
    </location>
    <ligand>
        <name>heme</name>
        <dbReference type="ChEBI" id="CHEBI:30413"/>
    </ligand>
    <ligandPart>
        <name>Fe</name>
        <dbReference type="ChEBI" id="CHEBI:18248"/>
    </ligandPart>
</feature>
<accession>A0AB32VJK4</accession>
<comment type="subcellular location">
    <subcellularLocation>
        <location evidence="2">Membrane</location>
        <topology evidence="2">Single-pass membrane protein</topology>
    </subcellularLocation>
</comment>
<dbReference type="GO" id="GO:0020037">
    <property type="term" value="F:heme binding"/>
    <property type="evidence" value="ECO:0007669"/>
    <property type="project" value="InterPro"/>
</dbReference>
<reference evidence="15" key="2">
    <citation type="submission" date="2025-08" db="UniProtKB">
        <authorList>
            <consortium name="RefSeq"/>
        </authorList>
    </citation>
    <scope>IDENTIFICATION</scope>
</reference>
<comment type="similarity">
    <text evidence="3 13">Belongs to the cytochrome P450 family.</text>
</comment>
<evidence type="ECO:0000313" key="15">
    <source>
        <dbReference type="RefSeq" id="XP_007044859.2"/>
    </source>
</evidence>
<dbReference type="RefSeq" id="XP_007044859.2">
    <property type="nucleotide sequence ID" value="XM_007044797.2"/>
</dbReference>
<dbReference type="InterPro" id="IPR001128">
    <property type="entry name" value="Cyt_P450"/>
</dbReference>
<dbReference type="Gramene" id="Tc02v2_t022980.1">
    <property type="protein sequence ID" value="Tc02v2_p022980.1"/>
    <property type="gene ID" value="Tc02v2_g022980"/>
</dbReference>
<proteinExistence type="inferred from homology"/>
<keyword evidence="5" id="KW-0812">Transmembrane</keyword>
<organism evidence="14 15">
    <name type="scientific">Theobroma cacao</name>
    <name type="common">Cacao</name>
    <name type="synonym">Cocoa</name>
    <dbReference type="NCBI Taxonomy" id="3641"/>
    <lineage>
        <taxon>Eukaryota</taxon>
        <taxon>Viridiplantae</taxon>
        <taxon>Streptophyta</taxon>
        <taxon>Embryophyta</taxon>
        <taxon>Tracheophyta</taxon>
        <taxon>Spermatophyta</taxon>
        <taxon>Magnoliopsida</taxon>
        <taxon>eudicotyledons</taxon>
        <taxon>Gunneridae</taxon>
        <taxon>Pentapetalae</taxon>
        <taxon>rosids</taxon>
        <taxon>malvids</taxon>
        <taxon>Malvales</taxon>
        <taxon>Malvaceae</taxon>
        <taxon>Byttnerioideae</taxon>
        <taxon>Theobroma</taxon>
    </lineage>
</organism>
<dbReference type="CDD" id="cd11072">
    <property type="entry name" value="CYP71-like"/>
    <property type="match status" value="1"/>
</dbReference>
<evidence type="ECO:0000256" key="12">
    <source>
        <dbReference type="PIRSR" id="PIRSR602401-1"/>
    </source>
</evidence>
<keyword evidence="7" id="KW-1133">Transmembrane helix</keyword>
<dbReference type="PANTHER" id="PTHR47956:SF17">
    <property type="entry name" value="CYTOCHROME P450 71B36-LIKE"/>
    <property type="match status" value="1"/>
</dbReference>
<keyword evidence="9 12" id="KW-0408">Iron</keyword>
<evidence type="ECO:0000256" key="6">
    <source>
        <dbReference type="ARBA" id="ARBA00022723"/>
    </source>
</evidence>
<dbReference type="InterPro" id="IPR002401">
    <property type="entry name" value="Cyt_P450_E_grp-I"/>
</dbReference>
<keyword evidence="8 13" id="KW-0560">Oxidoreductase</keyword>
<comment type="cofactor">
    <cofactor evidence="1 12">
        <name>heme</name>
        <dbReference type="ChEBI" id="CHEBI:30413"/>
    </cofactor>
</comment>
<dbReference type="Gene3D" id="1.10.630.10">
    <property type="entry name" value="Cytochrome P450"/>
    <property type="match status" value="1"/>
</dbReference>
<evidence type="ECO:0000256" key="3">
    <source>
        <dbReference type="ARBA" id="ARBA00010617"/>
    </source>
</evidence>
<evidence type="ECO:0000256" key="13">
    <source>
        <dbReference type="RuleBase" id="RU000461"/>
    </source>
</evidence>
<dbReference type="GO" id="GO:0004497">
    <property type="term" value="F:monooxygenase activity"/>
    <property type="evidence" value="ECO:0007669"/>
    <property type="project" value="UniProtKB-KW"/>
</dbReference>
<dbReference type="GO" id="GO:0005506">
    <property type="term" value="F:iron ion binding"/>
    <property type="evidence" value="ECO:0007669"/>
    <property type="project" value="InterPro"/>
</dbReference>
<evidence type="ECO:0000256" key="8">
    <source>
        <dbReference type="ARBA" id="ARBA00023002"/>
    </source>
</evidence>
<dbReference type="PANTHER" id="PTHR47956">
    <property type="entry name" value="CYTOCHROME P450 71B11-RELATED"/>
    <property type="match status" value="1"/>
</dbReference>
<evidence type="ECO:0000256" key="5">
    <source>
        <dbReference type="ARBA" id="ARBA00022692"/>
    </source>
</evidence>
<gene>
    <name evidence="15" type="primary">LOC18609606</name>
</gene>
<evidence type="ECO:0000256" key="4">
    <source>
        <dbReference type="ARBA" id="ARBA00022617"/>
    </source>
</evidence>
<dbReference type="Proteomes" id="UP000694886">
    <property type="component" value="Chromosome 2"/>
</dbReference>
<sequence length="352" mass="40090">MQPYNTVNLTEKLFSLTASIIFRMAFGTSFQKSAFHDNDRLEEMLREAMVVLGSFFASEYFPYVGWIVDRLIGLHGRLERVFHKLDGLFEQVIDAHLNPGRPRHDEFEDIVGVLLRIQVHKIEFGEGPLTKDGIKAVIMDLFLAGADTSAATVNWAMAELARNPRVVKKAQDEVRTFAGKNGIVTEDEIVRLQYLKMVVKETLRLHPPAALLLPRETMSHFRINGYDILPKTLIQINVWAISRDPRYWKNAEEFFPERFSDSSIDFKGQHCEFLPFGGGRRSCPGMYLATRTVELALGNLLHCFDWKLPFGMKGKDIDMEEAAGPSLTISKKTALHLVPVDRVPRSLEDHMK</sequence>
<reference evidence="14" key="1">
    <citation type="journal article" date="1997" name="Nucleic Acids Res.">
        <title>tRNAscan-SE: a program for improved detection of transfer RNA genes in genomic sequence.</title>
        <authorList>
            <person name="Lowe T.M."/>
            <person name="Eddy S.R."/>
        </authorList>
    </citation>
    <scope>NUCLEOTIDE SEQUENCE [LARGE SCALE GENOMIC DNA]</scope>
    <source>
        <strain evidence="14">r\B97-61/B2</strain>
    </source>
</reference>
<dbReference type="PRINTS" id="PR00385">
    <property type="entry name" value="P450"/>
</dbReference>
<evidence type="ECO:0000256" key="2">
    <source>
        <dbReference type="ARBA" id="ARBA00004167"/>
    </source>
</evidence>
<evidence type="ECO:0000256" key="7">
    <source>
        <dbReference type="ARBA" id="ARBA00022989"/>
    </source>
</evidence>
<evidence type="ECO:0000256" key="11">
    <source>
        <dbReference type="ARBA" id="ARBA00023136"/>
    </source>
</evidence>
<evidence type="ECO:0000256" key="9">
    <source>
        <dbReference type="ARBA" id="ARBA00023004"/>
    </source>
</evidence>
<evidence type="ECO:0000256" key="10">
    <source>
        <dbReference type="ARBA" id="ARBA00023033"/>
    </source>
</evidence>
<dbReference type="InterPro" id="IPR036396">
    <property type="entry name" value="Cyt_P450_sf"/>
</dbReference>
<name>A0AB32VJK4_THECC</name>
<keyword evidence="4 12" id="KW-0349">Heme</keyword>
<dbReference type="AlphaFoldDB" id="A0AB32VJK4"/>
<keyword evidence="10 13" id="KW-0503">Monooxygenase</keyword>
<dbReference type="Pfam" id="PF00067">
    <property type="entry name" value="p450"/>
    <property type="match status" value="1"/>
</dbReference>
<dbReference type="InterPro" id="IPR050193">
    <property type="entry name" value="Cytochrome_P450_71"/>
</dbReference>
<dbReference type="FunFam" id="1.10.630.10:FF:000126">
    <property type="entry name" value="Predicted protein"/>
    <property type="match status" value="1"/>
</dbReference>
<dbReference type="GO" id="GO:0016020">
    <property type="term" value="C:membrane"/>
    <property type="evidence" value="ECO:0007669"/>
    <property type="project" value="UniProtKB-SubCell"/>
</dbReference>
<dbReference type="PRINTS" id="PR00463">
    <property type="entry name" value="EP450I"/>
</dbReference>
<dbReference type="GeneID" id="18609606"/>
<protein>
    <submittedName>
        <fullName evidence="15">Cytochrome P450 71B35</fullName>
    </submittedName>
</protein>
<evidence type="ECO:0000313" key="14">
    <source>
        <dbReference type="Proteomes" id="UP000694886"/>
    </source>
</evidence>
<dbReference type="InterPro" id="IPR017972">
    <property type="entry name" value="Cyt_P450_CS"/>
</dbReference>
<keyword evidence="11" id="KW-0472">Membrane</keyword>
<evidence type="ECO:0000256" key="1">
    <source>
        <dbReference type="ARBA" id="ARBA00001971"/>
    </source>
</evidence>
<dbReference type="GO" id="GO:0016705">
    <property type="term" value="F:oxidoreductase activity, acting on paired donors, with incorporation or reduction of molecular oxygen"/>
    <property type="evidence" value="ECO:0007669"/>
    <property type="project" value="InterPro"/>
</dbReference>
<dbReference type="PROSITE" id="PS00086">
    <property type="entry name" value="CYTOCHROME_P450"/>
    <property type="match status" value="1"/>
</dbReference>